<dbReference type="Proteomes" id="UP000051966">
    <property type="component" value="Unassembled WGS sequence"/>
</dbReference>
<dbReference type="SUPFAM" id="SSF117892">
    <property type="entry name" value="Band 7/SPFH domain"/>
    <property type="match status" value="1"/>
</dbReference>
<dbReference type="InterPro" id="IPR001107">
    <property type="entry name" value="Band_7"/>
</dbReference>
<dbReference type="SMART" id="SM00244">
    <property type="entry name" value="PHB"/>
    <property type="match status" value="1"/>
</dbReference>
<name>A0A0R1VWL2_9LACO</name>
<feature type="transmembrane region" description="Helical" evidence="1">
    <location>
        <begin position="20"/>
        <end position="40"/>
    </location>
</feature>
<dbReference type="AlphaFoldDB" id="A0A0R1VWL2"/>
<accession>A0A0R1VWL2</accession>
<comment type="caution">
    <text evidence="3">The sequence shown here is derived from an EMBL/GenBank/DDBJ whole genome shotgun (WGS) entry which is preliminary data.</text>
</comment>
<feature type="transmembrane region" description="Helical" evidence="1">
    <location>
        <begin position="52"/>
        <end position="73"/>
    </location>
</feature>
<evidence type="ECO:0000313" key="4">
    <source>
        <dbReference type="Proteomes" id="UP000051966"/>
    </source>
</evidence>
<dbReference type="PROSITE" id="PS51257">
    <property type="entry name" value="PROKAR_LIPOPROTEIN"/>
    <property type="match status" value="1"/>
</dbReference>
<feature type="domain" description="Band 7" evidence="2">
    <location>
        <begin position="67"/>
        <end position="233"/>
    </location>
</feature>
<evidence type="ECO:0000313" key="3">
    <source>
        <dbReference type="EMBL" id="KRM10096.1"/>
    </source>
</evidence>
<evidence type="ECO:0000259" key="2">
    <source>
        <dbReference type="SMART" id="SM00244"/>
    </source>
</evidence>
<dbReference type="InterPro" id="IPR036013">
    <property type="entry name" value="Band_7/SPFH_dom_sf"/>
</dbReference>
<dbReference type="PANTHER" id="PTHR43446">
    <property type="entry name" value="MEMBRANE PROTEIN-RELATED"/>
    <property type="match status" value="1"/>
</dbReference>
<dbReference type="Pfam" id="PF01145">
    <property type="entry name" value="Band_7"/>
    <property type="match status" value="1"/>
</dbReference>
<organism evidence="3 4">
    <name type="scientific">Lentilactobacillus farraginis DSM 18382 = JCM 14108</name>
    <dbReference type="NCBI Taxonomy" id="1423743"/>
    <lineage>
        <taxon>Bacteria</taxon>
        <taxon>Bacillati</taxon>
        <taxon>Bacillota</taxon>
        <taxon>Bacilli</taxon>
        <taxon>Lactobacillales</taxon>
        <taxon>Lactobacillaceae</taxon>
        <taxon>Lentilactobacillus</taxon>
    </lineage>
</organism>
<keyword evidence="1" id="KW-0812">Transmembrane</keyword>
<proteinExistence type="predicted"/>
<evidence type="ECO:0000256" key="1">
    <source>
        <dbReference type="SAM" id="Phobius"/>
    </source>
</evidence>
<keyword evidence="1" id="KW-0472">Membrane</keyword>
<dbReference type="Gene3D" id="3.30.479.30">
    <property type="entry name" value="Band 7 domain"/>
    <property type="match status" value="1"/>
</dbReference>
<protein>
    <submittedName>
        <fullName evidence="3">Band 7 family membrane protein</fullName>
    </submittedName>
</protein>
<reference evidence="3 4" key="1">
    <citation type="journal article" date="2015" name="Genome Announc.">
        <title>Expanding the biotechnology potential of lactobacilli through comparative genomics of 213 strains and associated genera.</title>
        <authorList>
            <person name="Sun Z."/>
            <person name="Harris H.M."/>
            <person name="McCann A."/>
            <person name="Guo C."/>
            <person name="Argimon S."/>
            <person name="Zhang W."/>
            <person name="Yang X."/>
            <person name="Jeffery I.B."/>
            <person name="Cooney J.C."/>
            <person name="Kagawa T.F."/>
            <person name="Liu W."/>
            <person name="Song Y."/>
            <person name="Salvetti E."/>
            <person name="Wrobel A."/>
            <person name="Rasinkangas P."/>
            <person name="Parkhill J."/>
            <person name="Rea M.C."/>
            <person name="O'Sullivan O."/>
            <person name="Ritari J."/>
            <person name="Douillard F.P."/>
            <person name="Paul Ross R."/>
            <person name="Yang R."/>
            <person name="Briner A.E."/>
            <person name="Felis G.E."/>
            <person name="de Vos W.M."/>
            <person name="Barrangou R."/>
            <person name="Klaenhammer T.R."/>
            <person name="Caufield P.W."/>
            <person name="Cui Y."/>
            <person name="Zhang H."/>
            <person name="O'Toole P.W."/>
        </authorList>
    </citation>
    <scope>NUCLEOTIDE SEQUENCE [LARGE SCALE GENOMIC DNA]</scope>
    <source>
        <strain evidence="3 4">DSM 18382</strain>
    </source>
</reference>
<dbReference type="PANTHER" id="PTHR43446:SF1">
    <property type="entry name" value="BAND 7 DOMAIN-CONTAINING PROTEIN"/>
    <property type="match status" value="1"/>
</dbReference>
<dbReference type="EMBL" id="AZFY01000034">
    <property type="protein sequence ID" value="KRM10096.1"/>
    <property type="molecule type" value="Genomic_DNA"/>
</dbReference>
<sequence length="300" mass="33163">MLLFSAKGESFLKEKNVFHVNGYVGLIIALVLLACGGYLLWIGSQNSSVGSIILGTVIIIVDLLFASSLTIIQPNEAKVLTFFGNYIGTIRTAGLFMTIPLTSKQPISLRVRNFNSQIIKVNDSKGNPVEIAAVIVYKVVDSAKAIFNVEDYEQFVEIQSESAIRHIASQYPYDSFDEESDTLTLRGNSTEVSEALKRELQERLEVAGLNVMETRLTHLAYATEIASAMLQRQQATAILSARKIIVQGAVEISKEAVKQLQHDISIEIPDEKKIQMINNVLVSIITERGTQNVINTDKMN</sequence>
<feature type="transmembrane region" description="Helical" evidence="1">
    <location>
        <begin position="79"/>
        <end position="102"/>
    </location>
</feature>
<keyword evidence="4" id="KW-1185">Reference proteome</keyword>
<keyword evidence="1" id="KW-1133">Transmembrane helix</keyword>
<dbReference type="CDD" id="cd03402">
    <property type="entry name" value="SPFH_like_u2"/>
    <property type="match status" value="1"/>
</dbReference>
<gene>
    <name evidence="3" type="ORF">FD41_GL002280</name>
</gene>
<dbReference type="PATRIC" id="fig|1423743.5.peg.2340"/>